<dbReference type="Gene3D" id="2.120.10.30">
    <property type="entry name" value="TolB, C-terminal domain"/>
    <property type="match status" value="1"/>
</dbReference>
<dbReference type="Proteomes" id="UP000024635">
    <property type="component" value="Unassembled WGS sequence"/>
</dbReference>
<evidence type="ECO:0008006" key="3">
    <source>
        <dbReference type="Google" id="ProtNLM"/>
    </source>
</evidence>
<keyword evidence="2" id="KW-1185">Reference proteome</keyword>
<dbReference type="PANTHER" id="PTHR46513:SF44">
    <property type="entry name" value="LDL RECEPTOR RELATED PROTEIN 4"/>
    <property type="match status" value="1"/>
</dbReference>
<evidence type="ECO:0000313" key="1">
    <source>
        <dbReference type="EMBL" id="EYC36769.1"/>
    </source>
</evidence>
<dbReference type="InterPro" id="IPR050778">
    <property type="entry name" value="Cueball_EGF_LRP_Nidogen"/>
</dbReference>
<accession>A0A016WA94</accession>
<name>A0A016WA94_9BILA</name>
<reference evidence="2" key="1">
    <citation type="journal article" date="2015" name="Nat. Genet.">
        <title>The genome and transcriptome of the zoonotic hookworm Ancylostoma ceylanicum identify infection-specific gene families.</title>
        <authorList>
            <person name="Schwarz E.M."/>
            <person name="Hu Y."/>
            <person name="Antoshechkin I."/>
            <person name="Miller M.M."/>
            <person name="Sternberg P.W."/>
            <person name="Aroian R.V."/>
        </authorList>
    </citation>
    <scope>NUCLEOTIDE SEQUENCE</scope>
    <source>
        <strain evidence="2">HY135</strain>
    </source>
</reference>
<dbReference type="OrthoDB" id="4062651at2759"/>
<dbReference type="InterPro" id="IPR000033">
    <property type="entry name" value="LDLR_classB_rpt"/>
</dbReference>
<dbReference type="AlphaFoldDB" id="A0A016WA94"/>
<dbReference type="STRING" id="53326.A0A016WA94"/>
<dbReference type="SUPFAM" id="SSF63825">
    <property type="entry name" value="YWTD domain"/>
    <property type="match status" value="1"/>
</dbReference>
<dbReference type="InterPro" id="IPR011042">
    <property type="entry name" value="6-blade_b-propeller_TolB-like"/>
</dbReference>
<protein>
    <recommendedName>
        <fullName evidence="3">Low-density lipoprotein receptor repeat class B</fullName>
    </recommendedName>
</protein>
<sequence length="196" mass="21485">MCLRLLCDFEQSQKDGRWRLGRSVLADDPCFYIPSQLGGENWVEYIGFGDEGTLIERCDLTGENRTTVVKLARGAHVYGIAVDPLNHRLYWTEGNYSAVKGAFLNGTNEFVIGQASLRIPQPHAISILDKQLFCNSLAGRAIMRISTNHTNGSPSLGVIDSSIYGPIGLVAVSLHALVPNNSACAKMKCSHLCFLR</sequence>
<dbReference type="PANTHER" id="PTHR46513">
    <property type="entry name" value="VITELLOGENIN RECEPTOR-LIKE PROTEIN-RELATED-RELATED"/>
    <property type="match status" value="1"/>
</dbReference>
<dbReference type="EMBL" id="JARK01000458">
    <property type="protein sequence ID" value="EYC36769.1"/>
    <property type="molecule type" value="Genomic_DNA"/>
</dbReference>
<organism evidence="1 2">
    <name type="scientific">Ancylostoma ceylanicum</name>
    <dbReference type="NCBI Taxonomy" id="53326"/>
    <lineage>
        <taxon>Eukaryota</taxon>
        <taxon>Metazoa</taxon>
        <taxon>Ecdysozoa</taxon>
        <taxon>Nematoda</taxon>
        <taxon>Chromadorea</taxon>
        <taxon>Rhabditida</taxon>
        <taxon>Rhabditina</taxon>
        <taxon>Rhabditomorpha</taxon>
        <taxon>Strongyloidea</taxon>
        <taxon>Ancylostomatidae</taxon>
        <taxon>Ancylostomatinae</taxon>
        <taxon>Ancylostoma</taxon>
    </lineage>
</organism>
<proteinExistence type="predicted"/>
<dbReference type="SMART" id="SM00135">
    <property type="entry name" value="LY"/>
    <property type="match status" value="1"/>
</dbReference>
<gene>
    <name evidence="1" type="primary">Acey_s0858.g2721</name>
    <name evidence="1" type="ORF">Y032_0858g2721</name>
</gene>
<comment type="caution">
    <text evidence="1">The sequence shown here is derived from an EMBL/GenBank/DDBJ whole genome shotgun (WGS) entry which is preliminary data.</text>
</comment>
<evidence type="ECO:0000313" key="2">
    <source>
        <dbReference type="Proteomes" id="UP000024635"/>
    </source>
</evidence>